<keyword evidence="4 8" id="KW-0812">Transmembrane</keyword>
<feature type="transmembrane region" description="Helical" evidence="8">
    <location>
        <begin position="101"/>
        <end position="120"/>
    </location>
</feature>
<dbReference type="InterPro" id="IPR036837">
    <property type="entry name" value="Cation_efflux_CTD_sf"/>
</dbReference>
<evidence type="ECO:0000256" key="3">
    <source>
        <dbReference type="ARBA" id="ARBA00022448"/>
    </source>
</evidence>
<dbReference type="PANTHER" id="PTHR11562">
    <property type="entry name" value="CATION EFFLUX PROTEIN/ ZINC TRANSPORTER"/>
    <property type="match status" value="1"/>
</dbReference>
<evidence type="ECO:0000256" key="7">
    <source>
        <dbReference type="ARBA" id="ARBA00023136"/>
    </source>
</evidence>
<dbReference type="InterPro" id="IPR058533">
    <property type="entry name" value="Cation_efflux_TM"/>
</dbReference>
<keyword evidence="12" id="KW-1185">Reference proteome</keyword>
<evidence type="ECO:0000256" key="2">
    <source>
        <dbReference type="ARBA" id="ARBA00008873"/>
    </source>
</evidence>
<dbReference type="Proteomes" id="UP001501195">
    <property type="component" value="Unassembled WGS sequence"/>
</dbReference>
<evidence type="ECO:0000256" key="4">
    <source>
        <dbReference type="ARBA" id="ARBA00022692"/>
    </source>
</evidence>
<evidence type="ECO:0000313" key="12">
    <source>
        <dbReference type="Proteomes" id="UP001501195"/>
    </source>
</evidence>
<evidence type="ECO:0000256" key="6">
    <source>
        <dbReference type="ARBA" id="ARBA00023065"/>
    </source>
</evidence>
<dbReference type="RefSeq" id="WP_345713959.1">
    <property type="nucleotide sequence ID" value="NZ_BAABIL010000679.1"/>
</dbReference>
<evidence type="ECO:0000256" key="8">
    <source>
        <dbReference type="SAM" id="Phobius"/>
    </source>
</evidence>
<feature type="transmembrane region" description="Helical" evidence="8">
    <location>
        <begin position="132"/>
        <end position="152"/>
    </location>
</feature>
<comment type="caution">
    <text evidence="11">The sequence shown here is derived from an EMBL/GenBank/DDBJ whole genome shotgun (WGS) entry which is preliminary data.</text>
</comment>
<dbReference type="NCBIfam" id="TIGR01297">
    <property type="entry name" value="CDF"/>
    <property type="match status" value="1"/>
</dbReference>
<evidence type="ECO:0000313" key="11">
    <source>
        <dbReference type="EMBL" id="GAA4659927.1"/>
    </source>
</evidence>
<organism evidence="11 12">
    <name type="scientific">Kineococcus glutinatus</name>
    <dbReference type="NCBI Taxonomy" id="1070872"/>
    <lineage>
        <taxon>Bacteria</taxon>
        <taxon>Bacillati</taxon>
        <taxon>Actinomycetota</taxon>
        <taxon>Actinomycetes</taxon>
        <taxon>Kineosporiales</taxon>
        <taxon>Kineosporiaceae</taxon>
        <taxon>Kineococcus</taxon>
    </lineage>
</organism>
<keyword evidence="3" id="KW-0813">Transport</keyword>
<dbReference type="EMBL" id="BAABIL010000679">
    <property type="protein sequence ID" value="GAA4659927.1"/>
    <property type="molecule type" value="Genomic_DNA"/>
</dbReference>
<accession>A0ABP8VDH3</accession>
<comment type="similarity">
    <text evidence="2">Belongs to the cation diffusion facilitator (CDF) transporter (TC 2.A.4) family. SLC30A subfamily.</text>
</comment>
<dbReference type="SUPFAM" id="SSF160240">
    <property type="entry name" value="Cation efflux protein cytoplasmic domain-like"/>
    <property type="match status" value="1"/>
</dbReference>
<reference evidence="12" key="1">
    <citation type="journal article" date="2019" name="Int. J. Syst. Evol. Microbiol.">
        <title>The Global Catalogue of Microorganisms (GCM) 10K type strain sequencing project: providing services to taxonomists for standard genome sequencing and annotation.</title>
        <authorList>
            <consortium name="The Broad Institute Genomics Platform"/>
            <consortium name="The Broad Institute Genome Sequencing Center for Infectious Disease"/>
            <person name="Wu L."/>
            <person name="Ma J."/>
        </authorList>
    </citation>
    <scope>NUCLEOTIDE SEQUENCE [LARGE SCALE GENOMIC DNA]</scope>
    <source>
        <strain evidence="12">JCM 18126</strain>
    </source>
</reference>
<keyword evidence="5 8" id="KW-1133">Transmembrane helix</keyword>
<gene>
    <name evidence="11" type="ORF">GCM10023225_33480</name>
</gene>
<evidence type="ECO:0000256" key="5">
    <source>
        <dbReference type="ARBA" id="ARBA00022989"/>
    </source>
</evidence>
<keyword evidence="6" id="KW-0406">Ion transport</keyword>
<keyword evidence="7 8" id="KW-0472">Membrane</keyword>
<dbReference type="Gene3D" id="1.20.1510.10">
    <property type="entry name" value="Cation efflux protein transmembrane domain"/>
    <property type="match status" value="1"/>
</dbReference>
<dbReference type="SUPFAM" id="SSF161111">
    <property type="entry name" value="Cation efflux protein transmembrane domain-like"/>
    <property type="match status" value="1"/>
</dbReference>
<dbReference type="Pfam" id="PF01545">
    <property type="entry name" value="Cation_efflux"/>
    <property type="match status" value="1"/>
</dbReference>
<evidence type="ECO:0000259" key="9">
    <source>
        <dbReference type="Pfam" id="PF01545"/>
    </source>
</evidence>
<dbReference type="InterPro" id="IPR027469">
    <property type="entry name" value="Cation_efflux_TMD_sf"/>
</dbReference>
<dbReference type="InterPro" id="IPR050681">
    <property type="entry name" value="CDF/SLC30A"/>
</dbReference>
<sequence length="283" mass="29197">MLAISLVVLVAEVVGAALSGSLALLADAGHVLTDAGGLALALVAVRLAQRPATARRTWGLARAEVLAAAANAVVLGAVGVLVVVEAARRLAHPAPVETGPLLVFGAVGLVGNVVGVLLLVRASRDSLTVRGAFLEVLVDAAASAGVLVSAVLVRLTGWHRLDAVVAAGIAVLIAPRAWRLLREAVDVLLESVPRGVDLDEVRAHVLRVPHVVDVHDLHASTVTSGLPVLSAHVTVEAGCFLDGHAPQLLDQVQRCIAEHFDVAHSTIQLEPAGHGDHERLLHA</sequence>
<comment type="subcellular location">
    <subcellularLocation>
        <location evidence="1">Membrane</location>
        <topology evidence="1">Multi-pass membrane protein</topology>
    </subcellularLocation>
</comment>
<feature type="domain" description="Cation efflux protein cytoplasmic" evidence="10">
    <location>
        <begin position="193"/>
        <end position="271"/>
    </location>
</feature>
<protein>
    <submittedName>
        <fullName evidence="11">Cation diffusion facilitator family transporter</fullName>
    </submittedName>
</protein>
<dbReference type="Pfam" id="PF16916">
    <property type="entry name" value="ZT_dimer"/>
    <property type="match status" value="1"/>
</dbReference>
<feature type="transmembrane region" description="Helical" evidence="8">
    <location>
        <begin position="31"/>
        <end position="48"/>
    </location>
</feature>
<dbReference type="InterPro" id="IPR002524">
    <property type="entry name" value="Cation_efflux"/>
</dbReference>
<feature type="domain" description="Cation efflux protein transmembrane" evidence="9">
    <location>
        <begin position="2"/>
        <end position="189"/>
    </location>
</feature>
<evidence type="ECO:0000259" key="10">
    <source>
        <dbReference type="Pfam" id="PF16916"/>
    </source>
</evidence>
<feature type="transmembrane region" description="Helical" evidence="8">
    <location>
        <begin position="60"/>
        <end position="81"/>
    </location>
</feature>
<proteinExistence type="inferred from homology"/>
<dbReference type="InterPro" id="IPR027470">
    <property type="entry name" value="Cation_efflux_CTD"/>
</dbReference>
<name>A0ABP8VDH3_9ACTN</name>
<dbReference type="PANTHER" id="PTHR11562:SF17">
    <property type="entry name" value="RE54080P-RELATED"/>
    <property type="match status" value="1"/>
</dbReference>
<evidence type="ECO:0000256" key="1">
    <source>
        <dbReference type="ARBA" id="ARBA00004141"/>
    </source>
</evidence>